<accession>A0A5N0VJE0</accession>
<evidence type="ECO:0000313" key="1">
    <source>
        <dbReference type="EMBL" id="KAA9166325.1"/>
    </source>
</evidence>
<reference evidence="1" key="1">
    <citation type="submission" date="2019-09" db="EMBL/GenBank/DDBJ databases">
        <authorList>
            <person name="Teo W.F.A."/>
            <person name="Duangmal K."/>
        </authorList>
    </citation>
    <scope>NUCLEOTIDE SEQUENCE [LARGE SCALE GENOMIC DNA]</scope>
    <source>
        <strain evidence="1">K81G1</strain>
    </source>
</reference>
<gene>
    <name evidence="1" type="ORF">FPZ12_001800</name>
</gene>
<comment type="caution">
    <text evidence="1">The sequence shown here is derived from an EMBL/GenBank/DDBJ whole genome shotgun (WGS) entry which is preliminary data.</text>
</comment>
<keyword evidence="2" id="KW-1185">Reference proteome</keyword>
<protein>
    <submittedName>
        <fullName evidence="1">Uncharacterized protein</fullName>
    </submittedName>
</protein>
<dbReference type="AlphaFoldDB" id="A0A5N0VJE0"/>
<dbReference type="Proteomes" id="UP000319769">
    <property type="component" value="Unassembled WGS sequence"/>
</dbReference>
<proteinExistence type="predicted"/>
<evidence type="ECO:0000313" key="2">
    <source>
        <dbReference type="Proteomes" id="UP000319769"/>
    </source>
</evidence>
<dbReference type="OrthoDB" id="3682789at2"/>
<dbReference type="RefSeq" id="WP_144753524.1">
    <property type="nucleotide sequence ID" value="NZ_VMNW02000002.1"/>
</dbReference>
<sequence>MDEAVRAAMSEVRIRTGGRPVLHAELDRSGTDQLGAAATAIGALFTLADGVFAPLSADVVLACCDAATGYPLEPAGYHQLRVADLPPLVATRELWTGTREERCERFDRESVLGWIGGLLAAQRCAGEDLLPGWSQLFVQATRVRLPAGVADSVHDGELVVSYGNGTIRYPVEDAAEALWVAGPLATNSETAPMEVEIGNEGGFLSLDLSLNWSTWADADGPGRAGVEAAFARLTDLGWDVSRELA</sequence>
<name>A0A5N0VJE0_9PSEU</name>
<dbReference type="EMBL" id="VMNW02000002">
    <property type="protein sequence ID" value="KAA9166325.1"/>
    <property type="molecule type" value="Genomic_DNA"/>
</dbReference>
<organism evidence="1 2">
    <name type="scientific">Amycolatopsis acidicola</name>
    <dbReference type="NCBI Taxonomy" id="2596893"/>
    <lineage>
        <taxon>Bacteria</taxon>
        <taxon>Bacillati</taxon>
        <taxon>Actinomycetota</taxon>
        <taxon>Actinomycetes</taxon>
        <taxon>Pseudonocardiales</taxon>
        <taxon>Pseudonocardiaceae</taxon>
        <taxon>Amycolatopsis</taxon>
    </lineage>
</organism>